<protein>
    <submittedName>
        <fullName evidence="4">Uncharacterized protein</fullName>
    </submittedName>
</protein>
<evidence type="ECO:0000256" key="1">
    <source>
        <dbReference type="SAM" id="MobiDB-lite"/>
    </source>
</evidence>
<feature type="chain" id="PRO_5016699100" evidence="3">
    <location>
        <begin position="27"/>
        <end position="290"/>
    </location>
</feature>
<evidence type="ECO:0000256" key="3">
    <source>
        <dbReference type="SAM" id="SignalP"/>
    </source>
</evidence>
<name>A0A381FKZ1_9FLAO</name>
<feature type="signal peptide" evidence="3">
    <location>
        <begin position="1"/>
        <end position="26"/>
    </location>
</feature>
<accession>A0A381FKZ1</accession>
<organism evidence="4 5">
    <name type="scientific">Chryseobacterium indoltheticum</name>
    <dbReference type="NCBI Taxonomy" id="254"/>
    <lineage>
        <taxon>Bacteria</taxon>
        <taxon>Pseudomonadati</taxon>
        <taxon>Bacteroidota</taxon>
        <taxon>Flavobacteriia</taxon>
        <taxon>Flavobacteriales</taxon>
        <taxon>Weeksellaceae</taxon>
        <taxon>Chryseobacterium group</taxon>
        <taxon>Chryseobacterium</taxon>
    </lineage>
</organism>
<gene>
    <name evidence="4" type="ORF">NCTC13532_02745</name>
</gene>
<proteinExistence type="predicted"/>
<evidence type="ECO:0000256" key="2">
    <source>
        <dbReference type="SAM" id="Phobius"/>
    </source>
</evidence>
<reference evidence="4 5" key="1">
    <citation type="submission" date="2018-06" db="EMBL/GenBank/DDBJ databases">
        <authorList>
            <consortium name="Pathogen Informatics"/>
            <person name="Doyle S."/>
        </authorList>
    </citation>
    <scope>NUCLEOTIDE SEQUENCE [LARGE SCALE GENOMIC DNA]</scope>
    <source>
        <strain evidence="4 5">NCTC13532</strain>
    </source>
</reference>
<dbReference type="EMBL" id="UFVR01000004">
    <property type="protein sequence ID" value="SUX47184.1"/>
    <property type="molecule type" value="Genomic_DNA"/>
</dbReference>
<dbReference type="RefSeq" id="WP_115620683.1">
    <property type="nucleotide sequence ID" value="NZ_UFVR01000004.1"/>
</dbReference>
<dbReference type="AlphaFoldDB" id="A0A381FKZ1"/>
<sequence>MKTKFLKIKNLQICLLFLIISLSANGQTEQKLYNTPTPSVESNIGINQTGVSEASRQALESANKSYPTGLDNPSQSAKKIESTDVPTFNELYQPPTNDDIDRNPDGTVDMFDKNTVEKQSWEGDKVDMDTYYDRQKDGTYVRKKNNSKSDSQTPIIIIVLAIALGGAVFFIQRNNTSSISSTPNLQTINLGSYTVQEQLAVDNYDQLLDREQTNISAVLISKKSQSSQVIFTFANGEKLSFTVTDAPYIDGNEVKASLISENGQQAYLYKNHNHLSLVNTTTRIKVLMKN</sequence>
<dbReference type="Proteomes" id="UP000254282">
    <property type="component" value="Unassembled WGS sequence"/>
</dbReference>
<keyword evidence="3" id="KW-0732">Signal</keyword>
<feature type="transmembrane region" description="Helical" evidence="2">
    <location>
        <begin position="153"/>
        <end position="171"/>
    </location>
</feature>
<feature type="region of interest" description="Disordered" evidence="1">
    <location>
        <begin position="59"/>
        <end position="79"/>
    </location>
</feature>
<keyword evidence="2" id="KW-0812">Transmembrane</keyword>
<keyword evidence="2" id="KW-1133">Transmembrane helix</keyword>
<evidence type="ECO:0000313" key="5">
    <source>
        <dbReference type="Proteomes" id="UP000254282"/>
    </source>
</evidence>
<feature type="compositionally biased region" description="Polar residues" evidence="1">
    <location>
        <begin position="59"/>
        <end position="77"/>
    </location>
</feature>
<keyword evidence="2" id="KW-0472">Membrane</keyword>
<evidence type="ECO:0000313" key="4">
    <source>
        <dbReference type="EMBL" id="SUX47184.1"/>
    </source>
</evidence>